<gene>
    <name evidence="5" type="ORF">B1526_1327</name>
</gene>
<protein>
    <submittedName>
        <fullName evidence="5">Peptidase</fullName>
    </submittedName>
</protein>
<dbReference type="OrthoDB" id="3373764at2"/>
<dbReference type="Gene3D" id="3.40.50.880">
    <property type="match status" value="1"/>
</dbReference>
<dbReference type="PANTHER" id="PTHR20842">
    <property type="entry name" value="PROTEASE S51 ALPHA-ASPARTYL DIPEPTIDASE"/>
    <property type="match status" value="1"/>
</dbReference>
<evidence type="ECO:0000256" key="3">
    <source>
        <dbReference type="ARBA" id="ARBA00022801"/>
    </source>
</evidence>
<evidence type="ECO:0000256" key="4">
    <source>
        <dbReference type="ARBA" id="ARBA00022825"/>
    </source>
</evidence>
<evidence type="ECO:0000256" key="1">
    <source>
        <dbReference type="ARBA" id="ARBA00006534"/>
    </source>
</evidence>
<dbReference type="Pfam" id="PF03575">
    <property type="entry name" value="Peptidase_S51"/>
    <property type="match status" value="1"/>
</dbReference>
<dbReference type="RefSeq" id="WP_095615311.1">
    <property type="nucleotide sequence ID" value="NZ_MVOH01000015.1"/>
</dbReference>
<dbReference type="EMBL" id="MVOH01000015">
    <property type="protein sequence ID" value="PAU67243.1"/>
    <property type="molecule type" value="Genomic_DNA"/>
</dbReference>
<evidence type="ECO:0000313" key="6">
    <source>
        <dbReference type="Proteomes" id="UP000218399"/>
    </source>
</evidence>
<accession>A0A2A2EDX4</accession>
<keyword evidence="2" id="KW-0645">Protease</keyword>
<reference evidence="5 6" key="1">
    <citation type="journal article" date="2017" name="ISME J.">
        <title>Unveiling bifidobacterial biogeography across the mammalian branch of the tree of life.</title>
        <authorList>
            <person name="Milani C."/>
            <person name="Mangifesta M."/>
            <person name="Mancabelli L."/>
            <person name="Lugli G.A."/>
            <person name="James K."/>
            <person name="Duranti S."/>
            <person name="Turroni F."/>
            <person name="Ferrario C."/>
            <person name="Ossiprandi M.C."/>
            <person name="van Sinderen D."/>
            <person name="Ventura M."/>
        </authorList>
    </citation>
    <scope>NUCLEOTIDE SEQUENCE [LARGE SCALE GENOMIC DNA]</scope>
    <source>
        <strain evidence="6">Ham19E</strain>
    </source>
</reference>
<evidence type="ECO:0000256" key="2">
    <source>
        <dbReference type="ARBA" id="ARBA00022670"/>
    </source>
</evidence>
<dbReference type="SUPFAM" id="SSF52317">
    <property type="entry name" value="Class I glutamine amidotransferase-like"/>
    <property type="match status" value="1"/>
</dbReference>
<keyword evidence="6" id="KW-1185">Reference proteome</keyword>
<dbReference type="AlphaFoldDB" id="A0A2A2EDX4"/>
<comment type="caution">
    <text evidence="5">The sequence shown here is derived from an EMBL/GenBank/DDBJ whole genome shotgun (WGS) entry which is preliminary data.</text>
</comment>
<dbReference type="Proteomes" id="UP000218399">
    <property type="component" value="Unassembled WGS sequence"/>
</dbReference>
<dbReference type="GO" id="GO:0008236">
    <property type="term" value="F:serine-type peptidase activity"/>
    <property type="evidence" value="ECO:0007669"/>
    <property type="project" value="UniProtKB-KW"/>
</dbReference>
<keyword evidence="4" id="KW-0720">Serine protease</keyword>
<comment type="similarity">
    <text evidence="1">Belongs to the peptidase S51 family.</text>
</comment>
<dbReference type="PANTHER" id="PTHR20842:SF0">
    <property type="entry name" value="ALPHA-ASPARTYL DIPEPTIDASE"/>
    <property type="match status" value="1"/>
</dbReference>
<dbReference type="InterPro" id="IPR005320">
    <property type="entry name" value="Peptidase_S51"/>
</dbReference>
<dbReference type="InterPro" id="IPR029062">
    <property type="entry name" value="Class_I_gatase-like"/>
</dbReference>
<proteinExistence type="inferred from homology"/>
<keyword evidence="3" id="KW-0378">Hydrolase</keyword>
<sequence>MEQSNDSAGMDAASRGRCRMLLASAATGLLPLMRAWVDDLDARTIAFIPNASFVERYGFTNRMVAPWWRTQGLHVRVVDLTGRRADVLAQLDGCDMLYVCGGNTFHLMRCLRGAGVVPLIRALVARGVPYVGESAGAVVTAPDIDYIEPMDERREPAATLRRHMAAPAWTPGLGLVDVHIVPHVGGRLLGAPADAILRAHAADPTYIGLRNDEALIVDGGDMRRVRTRSVLSRFM</sequence>
<dbReference type="GO" id="GO:0006508">
    <property type="term" value="P:proteolysis"/>
    <property type="evidence" value="ECO:0007669"/>
    <property type="project" value="UniProtKB-KW"/>
</dbReference>
<name>A0A2A2EDX4_9BIFI</name>
<organism evidence="5 6">
    <name type="scientific">Bifidobacterium criceti</name>
    <dbReference type="NCBI Taxonomy" id="1960969"/>
    <lineage>
        <taxon>Bacteria</taxon>
        <taxon>Bacillati</taxon>
        <taxon>Actinomycetota</taxon>
        <taxon>Actinomycetes</taxon>
        <taxon>Bifidobacteriales</taxon>
        <taxon>Bifidobacteriaceae</taxon>
        <taxon>Bifidobacterium</taxon>
    </lineage>
</organism>
<evidence type="ECO:0000313" key="5">
    <source>
        <dbReference type="EMBL" id="PAU67243.1"/>
    </source>
</evidence>